<evidence type="ECO:0000313" key="4">
    <source>
        <dbReference type="Proteomes" id="UP000187485"/>
    </source>
</evidence>
<dbReference type="AlphaFoldDB" id="A0A1L8CU18"/>
<evidence type="ECO:0000313" key="3">
    <source>
        <dbReference type="EMBL" id="GAV22397.1"/>
    </source>
</evidence>
<dbReference type="Pfam" id="PF25583">
    <property type="entry name" value="WCX"/>
    <property type="match status" value="1"/>
</dbReference>
<dbReference type="InterPro" id="IPR026881">
    <property type="entry name" value="WYL_dom"/>
</dbReference>
<dbReference type="PROSITE" id="PS52050">
    <property type="entry name" value="WYL"/>
    <property type="match status" value="1"/>
</dbReference>
<dbReference type="Proteomes" id="UP000187485">
    <property type="component" value="Unassembled WGS sequence"/>
</dbReference>
<dbReference type="OrthoDB" id="9767131at2"/>
<dbReference type="InterPro" id="IPR051534">
    <property type="entry name" value="CBASS_pafABC_assoc_protein"/>
</dbReference>
<feature type="domain" description="WYL" evidence="1">
    <location>
        <begin position="140"/>
        <end position="194"/>
    </location>
</feature>
<organism evidence="3 4">
    <name type="scientific">Carboxydothermus pertinax</name>
    <dbReference type="NCBI Taxonomy" id="870242"/>
    <lineage>
        <taxon>Bacteria</taxon>
        <taxon>Bacillati</taxon>
        <taxon>Bacillota</taxon>
        <taxon>Clostridia</taxon>
        <taxon>Thermoanaerobacterales</taxon>
        <taxon>Thermoanaerobacteraceae</taxon>
        <taxon>Carboxydothermus</taxon>
    </lineage>
</organism>
<name>A0A1L8CU18_9THEO</name>
<sequence>MNSREFAELIKVINFHAAMEEISLEDAALLLAVTKDSLRSFLNEVSAHEFLNEFGGIFIDGEGENEVVICEGYGLEIPVLQFSSEEKTLIVQETGEAGEKLLKIFAQKIHKEEKDWVTKTAKTYTHKRIPGVTISSEQQEIMQKLETAIYEKLKIKINYAIPEESINNNVVFNPAGLVYYKHDGFWYLVGFEEQKLIRPEIIRIDHITSVLFEQKKAEIPAGFQIESFFKNRWGMDVGEEVKVKIRFLPEANVIEKAQRELKARGFRGLKFLEDGSLLWEDKVSGVRDLLFWLRSFGSSVEVIEPRELRQEMVENIKRLMEVYEVK</sequence>
<dbReference type="PANTHER" id="PTHR34580">
    <property type="match status" value="1"/>
</dbReference>
<dbReference type="STRING" id="870242.cpu_09070"/>
<dbReference type="InterPro" id="IPR057727">
    <property type="entry name" value="WCX_dom"/>
</dbReference>
<comment type="caution">
    <text evidence="3">The sequence shown here is derived from an EMBL/GenBank/DDBJ whole genome shotgun (WGS) entry which is preliminary data.</text>
</comment>
<feature type="domain" description="WCX" evidence="2">
    <location>
        <begin position="240"/>
        <end position="319"/>
    </location>
</feature>
<accession>A0A1L8CU18</accession>
<keyword evidence="4" id="KW-1185">Reference proteome</keyword>
<evidence type="ECO:0000259" key="1">
    <source>
        <dbReference type="Pfam" id="PF13280"/>
    </source>
</evidence>
<proteinExistence type="predicted"/>
<dbReference type="EMBL" id="BDJK01000012">
    <property type="protein sequence ID" value="GAV22397.1"/>
    <property type="molecule type" value="Genomic_DNA"/>
</dbReference>
<dbReference type="RefSeq" id="WP_075858882.1">
    <property type="nucleotide sequence ID" value="NZ_BDJK01000012.1"/>
</dbReference>
<protein>
    <submittedName>
        <fullName evidence="3">WYL domain-containing protein</fullName>
    </submittedName>
</protein>
<reference evidence="4" key="1">
    <citation type="submission" date="2016-12" db="EMBL/GenBank/DDBJ databases">
        <title>Draft Genome Sequences od Carboxydothermus pertinax and islandicus, Hydrogenogenic Carboxydotrophic Bacteria.</title>
        <authorList>
            <person name="Fukuyama Y."/>
            <person name="Ohmae K."/>
            <person name="Yoneda Y."/>
            <person name="Yoshida T."/>
            <person name="Sako Y."/>
        </authorList>
    </citation>
    <scope>NUCLEOTIDE SEQUENCE [LARGE SCALE GENOMIC DNA]</scope>
    <source>
        <strain evidence="4">Ug1</strain>
    </source>
</reference>
<gene>
    <name evidence="3" type="ORF">cpu_09070</name>
</gene>
<evidence type="ECO:0000259" key="2">
    <source>
        <dbReference type="Pfam" id="PF25583"/>
    </source>
</evidence>
<dbReference type="Pfam" id="PF13280">
    <property type="entry name" value="WYL"/>
    <property type="match status" value="1"/>
</dbReference>
<dbReference type="PANTHER" id="PTHR34580:SF1">
    <property type="entry name" value="PROTEIN PAFC"/>
    <property type="match status" value="1"/>
</dbReference>